<protein>
    <recommendedName>
        <fullName evidence="1">DUF7123 domain-containing protein</fullName>
    </recommendedName>
</protein>
<comment type="caution">
    <text evidence="2">The sequence shown here is derived from an EMBL/GenBank/DDBJ whole genome shotgun (WGS) entry which is preliminary data.</text>
</comment>
<evidence type="ECO:0000313" key="3">
    <source>
        <dbReference type="Proteomes" id="UP000319894"/>
    </source>
</evidence>
<dbReference type="EMBL" id="QMDX01000006">
    <property type="protein sequence ID" value="TSD13716.1"/>
    <property type="molecule type" value="Genomic_DNA"/>
</dbReference>
<name>A0A554N8J6_9EURY</name>
<feature type="domain" description="DUF7123" evidence="1">
    <location>
        <begin position="9"/>
        <end position="80"/>
    </location>
</feature>
<dbReference type="Pfam" id="PF23438">
    <property type="entry name" value="DUF7123"/>
    <property type="match status" value="1"/>
</dbReference>
<dbReference type="AlphaFoldDB" id="A0A554N8J6"/>
<dbReference type="InterPro" id="IPR055547">
    <property type="entry name" value="DUF7123"/>
</dbReference>
<accession>A0A554N8J6</accession>
<dbReference type="Proteomes" id="UP000319894">
    <property type="component" value="Unassembled WGS sequence"/>
</dbReference>
<dbReference type="InParanoid" id="A0A554N8J6"/>
<reference evidence="2 3" key="1">
    <citation type="submission" date="2018-06" db="EMBL/GenBank/DDBJ databases">
        <title>Natronomonas sp. F16-60 a new haloarchaeon isolated from a solar saltern of Isla Cristina, Huelva, Spain.</title>
        <authorList>
            <person name="Duran-Viseras A."/>
            <person name="Sanchez-Porro C."/>
            <person name="Ventosa A."/>
        </authorList>
    </citation>
    <scope>NUCLEOTIDE SEQUENCE [LARGE SCALE GENOMIC DNA]</scope>
    <source>
        <strain evidence="2 3">F16-60</strain>
    </source>
</reference>
<evidence type="ECO:0000313" key="2">
    <source>
        <dbReference type="EMBL" id="TSD13716.1"/>
    </source>
</evidence>
<proteinExistence type="predicted"/>
<sequence>MSVQRSADADAESEMDAERLARYLRQEAADGEFYCKSKFIADDVGMTASQIGNLMPDLGEREGLVVERWAYTNATTWRVTVDDDPADAGTAATPADD</sequence>
<gene>
    <name evidence="2" type="ORF">DP107_11150</name>
</gene>
<keyword evidence="3" id="KW-1185">Reference proteome</keyword>
<organism evidence="2 3">
    <name type="scientific">Haloglomus irregulare</name>
    <dbReference type="NCBI Taxonomy" id="2234134"/>
    <lineage>
        <taxon>Archaea</taxon>
        <taxon>Methanobacteriati</taxon>
        <taxon>Methanobacteriota</taxon>
        <taxon>Stenosarchaea group</taxon>
        <taxon>Halobacteria</taxon>
        <taxon>Halobacteriales</taxon>
        <taxon>Natronomonadaceae</taxon>
        <taxon>Haloglomus</taxon>
    </lineage>
</organism>
<evidence type="ECO:0000259" key="1">
    <source>
        <dbReference type="Pfam" id="PF23438"/>
    </source>
</evidence>
<dbReference type="RefSeq" id="WP_144262239.1">
    <property type="nucleotide sequence ID" value="NZ_QMDX01000006.1"/>
</dbReference>
<dbReference type="OrthoDB" id="259485at2157"/>